<accession>F0TJ20</accession>
<protein>
    <submittedName>
        <fullName evidence="1">Transposase</fullName>
    </submittedName>
</protein>
<dbReference type="KEGG" id="lai:LAC30SC_02495"/>
<gene>
    <name evidence="1" type="ordered locus">LAC30SC_02495</name>
</gene>
<organism evidence="1 2">
    <name type="scientific">Lactobacillus amylovorus</name>
    <dbReference type="NCBI Taxonomy" id="1604"/>
    <lineage>
        <taxon>Bacteria</taxon>
        <taxon>Bacillati</taxon>
        <taxon>Bacillota</taxon>
        <taxon>Bacilli</taxon>
        <taxon>Lactobacillales</taxon>
        <taxon>Lactobacillaceae</taxon>
        <taxon>Lactobacillus</taxon>
    </lineage>
</organism>
<dbReference type="EMBL" id="CP002559">
    <property type="protein sequence ID" value="ADZ06677.1"/>
    <property type="molecule type" value="Genomic_DNA"/>
</dbReference>
<reference key="2">
    <citation type="submission" date="2011-02" db="EMBL/GenBank/DDBJ databases">
        <authorList>
            <person name="Roh H."/>
            <person name="Ko H.-J."/>
            <person name="Kim S.-H."/>
            <person name="Choi I.-G."/>
            <person name="Oh S."/>
        </authorList>
    </citation>
    <scope>NUCLEOTIDE SEQUENCE</scope>
    <source>
        <strain>30SC</strain>
    </source>
</reference>
<evidence type="ECO:0000313" key="2">
    <source>
        <dbReference type="Proteomes" id="UP000007491"/>
    </source>
</evidence>
<dbReference type="AlphaFoldDB" id="F0TJ20"/>
<proteinExistence type="predicted"/>
<reference evidence="1 2" key="1">
    <citation type="journal article" date="2011" name="J. Bacteriol.">
        <title>Complete genome sequencing of Lactobacillus acidophilus 30SC, isolated from swine intestine.</title>
        <authorList>
            <person name="Oh S."/>
            <person name="Roh H."/>
            <person name="Ko H.J."/>
            <person name="Kim S."/>
            <person name="Kim K.H."/>
            <person name="Lee S.E."/>
            <person name="Chang I.S."/>
            <person name="Kim S."/>
            <person name="Choi I.G."/>
        </authorList>
    </citation>
    <scope>NUCLEOTIDE SEQUENCE [LARGE SCALE GENOMIC DNA]</scope>
    <source>
        <strain evidence="1 2">30SC</strain>
    </source>
</reference>
<dbReference type="Proteomes" id="UP000007491">
    <property type="component" value="Chromosome"/>
</dbReference>
<dbReference type="HOGENOM" id="CLU_3080949_0_0_9"/>
<evidence type="ECO:0000313" key="1">
    <source>
        <dbReference type="EMBL" id="ADZ06677.1"/>
    </source>
</evidence>
<name>F0TJ20_LACAM</name>
<sequence length="52" mass="6114">MKFRACKVRISDPDTGKDEWEVLLTNLNRQIYAHMIMFNTVSQINVQAYVPQ</sequence>